<reference evidence="4" key="1">
    <citation type="submission" date="2022-05" db="EMBL/GenBank/DDBJ databases">
        <authorList>
            <person name="Jo J.-H."/>
            <person name="Im W.-T."/>
        </authorList>
    </citation>
    <scope>NUCLEOTIDE SEQUENCE</scope>
    <source>
        <strain evidence="4">SE158</strain>
    </source>
</reference>
<dbReference type="InterPro" id="IPR015424">
    <property type="entry name" value="PyrdxlP-dep_Trfase"/>
</dbReference>
<dbReference type="InterPro" id="IPR000653">
    <property type="entry name" value="DegT/StrS_aminotransferase"/>
</dbReference>
<evidence type="ECO:0000256" key="1">
    <source>
        <dbReference type="ARBA" id="ARBA00022898"/>
    </source>
</evidence>
<dbReference type="Gene3D" id="3.90.1150.10">
    <property type="entry name" value="Aspartate Aminotransferase, domain 1"/>
    <property type="match status" value="1"/>
</dbReference>
<dbReference type="Gene3D" id="3.40.640.10">
    <property type="entry name" value="Type I PLP-dependent aspartate aminotransferase-like (Major domain)"/>
    <property type="match status" value="1"/>
</dbReference>
<keyword evidence="4" id="KW-0808">Transferase</keyword>
<proteinExistence type="inferred from homology"/>
<accession>A0ABT0RJ98</accession>
<comment type="caution">
    <text evidence="4">The sequence shown here is derived from an EMBL/GenBank/DDBJ whole genome shotgun (WGS) entry which is preliminary data.</text>
</comment>
<evidence type="ECO:0000313" key="4">
    <source>
        <dbReference type="EMBL" id="MCL6682701.1"/>
    </source>
</evidence>
<dbReference type="PANTHER" id="PTHR30244:SF9">
    <property type="entry name" value="PROTEIN RV3402C"/>
    <property type="match status" value="1"/>
</dbReference>
<organism evidence="4 5">
    <name type="scientific">Sphingomonas alba</name>
    <dbReference type="NCBI Taxonomy" id="2908208"/>
    <lineage>
        <taxon>Bacteria</taxon>
        <taxon>Pseudomonadati</taxon>
        <taxon>Pseudomonadota</taxon>
        <taxon>Alphaproteobacteria</taxon>
        <taxon>Sphingomonadales</taxon>
        <taxon>Sphingomonadaceae</taxon>
        <taxon>Sphingomonas</taxon>
    </lineage>
</organism>
<dbReference type="EMBL" id="JAMGBD010000001">
    <property type="protein sequence ID" value="MCL6682701.1"/>
    <property type="molecule type" value="Genomic_DNA"/>
</dbReference>
<dbReference type="Proteomes" id="UP001165363">
    <property type="component" value="Unassembled WGS sequence"/>
</dbReference>
<keyword evidence="4" id="KW-0032">Aminotransferase</keyword>
<dbReference type="CDD" id="cd00616">
    <property type="entry name" value="AHBA_syn"/>
    <property type="match status" value="1"/>
</dbReference>
<name>A0ABT0RJ98_9SPHN</name>
<dbReference type="SUPFAM" id="SSF53383">
    <property type="entry name" value="PLP-dependent transferases"/>
    <property type="match status" value="1"/>
</dbReference>
<evidence type="ECO:0000256" key="2">
    <source>
        <dbReference type="ARBA" id="ARBA00037999"/>
    </source>
</evidence>
<gene>
    <name evidence="4" type="ORF">LZ536_02140</name>
</gene>
<keyword evidence="1 3" id="KW-0663">Pyridoxal phosphate</keyword>
<dbReference type="InterPro" id="IPR015421">
    <property type="entry name" value="PyrdxlP-dep_Trfase_major"/>
</dbReference>
<dbReference type="PIRSF" id="PIRSF000390">
    <property type="entry name" value="PLP_StrS"/>
    <property type="match status" value="1"/>
</dbReference>
<protein>
    <submittedName>
        <fullName evidence="4">DegT/DnrJ/EryC1/StrS family aminotransferase</fullName>
    </submittedName>
</protein>
<dbReference type="InterPro" id="IPR015422">
    <property type="entry name" value="PyrdxlP-dep_Trfase_small"/>
</dbReference>
<sequence length="370" mass="40293">MSNGPIYVTRPSLPPLAELLPLLEEMWDSRVLTNNGPFHQKFEAALTAFLEAEHVSLVSNGMLALEAAIDAAQLTGEVVTTPYSFVATTHAVRRANLQPVFVDIRPHDLNIDPDAVEAAITEKTSAIVAVHCYGNPCNVDALRAIAERHGLKLIYDAAHAFGVRRNGQSLLAHGDFSILSFHATKVFNTFEGGVVIAASQAGKAAVDSLRNFGIASETSIPNTGGNAKMSEFNAALGLLQLDRFAEAREARRQVDTRYREALTSIEGIEPLALPDGVEPNFSYFPVLVGEDYPISRDALYEALKAENIFARRYFYPLLSSLPMYRDLASADPANLPVATEAAKQILCLPIYEGLSEADQDRVIRAVQRPS</sequence>
<keyword evidence="5" id="KW-1185">Reference proteome</keyword>
<dbReference type="GO" id="GO:0008483">
    <property type="term" value="F:transaminase activity"/>
    <property type="evidence" value="ECO:0007669"/>
    <property type="project" value="UniProtKB-KW"/>
</dbReference>
<dbReference type="PANTHER" id="PTHR30244">
    <property type="entry name" value="TRANSAMINASE"/>
    <property type="match status" value="1"/>
</dbReference>
<evidence type="ECO:0000313" key="5">
    <source>
        <dbReference type="Proteomes" id="UP001165363"/>
    </source>
</evidence>
<comment type="similarity">
    <text evidence="2 3">Belongs to the DegT/DnrJ/EryC1 family.</text>
</comment>
<dbReference type="Pfam" id="PF01041">
    <property type="entry name" value="DegT_DnrJ_EryC1"/>
    <property type="match status" value="1"/>
</dbReference>
<evidence type="ECO:0000256" key="3">
    <source>
        <dbReference type="RuleBase" id="RU004508"/>
    </source>
</evidence>
<dbReference type="RefSeq" id="WP_249846654.1">
    <property type="nucleotide sequence ID" value="NZ_JAMGBD010000001.1"/>
</dbReference>